<evidence type="ECO:0000313" key="2">
    <source>
        <dbReference type="EMBL" id="KDO28834.1"/>
    </source>
</evidence>
<gene>
    <name evidence="2" type="ORF">SPRG_20036</name>
</gene>
<feature type="region of interest" description="Disordered" evidence="1">
    <location>
        <begin position="55"/>
        <end position="74"/>
    </location>
</feature>
<dbReference type="VEuPathDB" id="FungiDB:SPRG_20036"/>
<keyword evidence="3" id="KW-1185">Reference proteome</keyword>
<sequence length="74" mass="8254">MPKAHCPGTCPTVQNERREDCSRCRRHQFMPPTTAPLRPTASFMPRLSTMEMDPAVAEPWTQPSTRQSTSAPVG</sequence>
<proteinExistence type="predicted"/>
<feature type="compositionally biased region" description="Polar residues" evidence="1">
    <location>
        <begin position="61"/>
        <end position="74"/>
    </location>
</feature>
<feature type="region of interest" description="Disordered" evidence="1">
    <location>
        <begin position="1"/>
        <end position="20"/>
    </location>
</feature>
<dbReference type="OrthoDB" id="79930at2759"/>
<dbReference type="AlphaFoldDB" id="A0A067CDK1"/>
<dbReference type="GeneID" id="24141277"/>
<dbReference type="Proteomes" id="UP000030745">
    <property type="component" value="Unassembled WGS sequence"/>
</dbReference>
<dbReference type="EMBL" id="KK583209">
    <property type="protein sequence ID" value="KDO28834.1"/>
    <property type="molecule type" value="Genomic_DNA"/>
</dbReference>
<accession>A0A067CDK1</accession>
<protein>
    <submittedName>
        <fullName evidence="2">Uncharacterized protein</fullName>
    </submittedName>
</protein>
<dbReference type="KEGG" id="spar:SPRG_20036"/>
<feature type="non-terminal residue" evidence="2">
    <location>
        <position position="74"/>
    </location>
</feature>
<reference evidence="2 3" key="1">
    <citation type="journal article" date="2013" name="PLoS Genet.">
        <title>Distinctive expansion of potential virulence genes in the genome of the oomycete fish pathogen Saprolegnia parasitica.</title>
        <authorList>
            <person name="Jiang R.H."/>
            <person name="de Bruijn I."/>
            <person name="Haas B.J."/>
            <person name="Belmonte R."/>
            <person name="Lobach L."/>
            <person name="Christie J."/>
            <person name="van den Ackerveken G."/>
            <person name="Bottin A."/>
            <person name="Bulone V."/>
            <person name="Diaz-Moreno S.M."/>
            <person name="Dumas B."/>
            <person name="Fan L."/>
            <person name="Gaulin E."/>
            <person name="Govers F."/>
            <person name="Grenville-Briggs L.J."/>
            <person name="Horner N.R."/>
            <person name="Levin J.Z."/>
            <person name="Mammella M."/>
            <person name="Meijer H.J."/>
            <person name="Morris P."/>
            <person name="Nusbaum C."/>
            <person name="Oome S."/>
            <person name="Phillips A.J."/>
            <person name="van Rooyen D."/>
            <person name="Rzeszutek E."/>
            <person name="Saraiva M."/>
            <person name="Secombes C.J."/>
            <person name="Seidl M.F."/>
            <person name="Snel B."/>
            <person name="Stassen J.H."/>
            <person name="Sykes S."/>
            <person name="Tripathy S."/>
            <person name="van den Berg H."/>
            <person name="Vega-Arreguin J.C."/>
            <person name="Wawra S."/>
            <person name="Young S.K."/>
            <person name="Zeng Q."/>
            <person name="Dieguez-Uribeondo J."/>
            <person name="Russ C."/>
            <person name="Tyler B.M."/>
            <person name="van West P."/>
        </authorList>
    </citation>
    <scope>NUCLEOTIDE SEQUENCE [LARGE SCALE GENOMIC DNA]</scope>
    <source>
        <strain evidence="2 3">CBS 223.65</strain>
    </source>
</reference>
<name>A0A067CDK1_SAPPC</name>
<dbReference type="RefSeq" id="XP_012200564.1">
    <property type="nucleotide sequence ID" value="XM_012345174.1"/>
</dbReference>
<evidence type="ECO:0000313" key="3">
    <source>
        <dbReference type="Proteomes" id="UP000030745"/>
    </source>
</evidence>
<evidence type="ECO:0000256" key="1">
    <source>
        <dbReference type="SAM" id="MobiDB-lite"/>
    </source>
</evidence>
<organism evidence="2 3">
    <name type="scientific">Saprolegnia parasitica (strain CBS 223.65)</name>
    <dbReference type="NCBI Taxonomy" id="695850"/>
    <lineage>
        <taxon>Eukaryota</taxon>
        <taxon>Sar</taxon>
        <taxon>Stramenopiles</taxon>
        <taxon>Oomycota</taxon>
        <taxon>Saprolegniomycetes</taxon>
        <taxon>Saprolegniales</taxon>
        <taxon>Saprolegniaceae</taxon>
        <taxon>Saprolegnia</taxon>
    </lineage>
</organism>